<organism evidence="1 2">
    <name type="scientific">Smallanthus sonchifolius</name>
    <dbReference type="NCBI Taxonomy" id="185202"/>
    <lineage>
        <taxon>Eukaryota</taxon>
        <taxon>Viridiplantae</taxon>
        <taxon>Streptophyta</taxon>
        <taxon>Embryophyta</taxon>
        <taxon>Tracheophyta</taxon>
        <taxon>Spermatophyta</taxon>
        <taxon>Magnoliopsida</taxon>
        <taxon>eudicotyledons</taxon>
        <taxon>Gunneridae</taxon>
        <taxon>Pentapetalae</taxon>
        <taxon>asterids</taxon>
        <taxon>campanulids</taxon>
        <taxon>Asterales</taxon>
        <taxon>Asteraceae</taxon>
        <taxon>Asteroideae</taxon>
        <taxon>Heliantheae alliance</taxon>
        <taxon>Millerieae</taxon>
        <taxon>Smallanthus</taxon>
    </lineage>
</organism>
<dbReference type="Proteomes" id="UP001056120">
    <property type="component" value="Linkage Group LG20"/>
</dbReference>
<evidence type="ECO:0000313" key="2">
    <source>
        <dbReference type="Proteomes" id="UP001056120"/>
    </source>
</evidence>
<sequence>MNEQRPYGILPPEASRLKRKDREPLLPAKRPPPSSTIPVYATTKTSTGSKSIEITSSNKLLAGYMAYEFLTKGTLLWRKFDAARSETAARGKLRTVAEARTPVNGDERYKEVTSLLMMKTDGGGCIPGDGFLKLGLV</sequence>
<reference evidence="2" key="1">
    <citation type="journal article" date="2022" name="Mol. Ecol. Resour.">
        <title>The genomes of chicory, endive, great burdock and yacon provide insights into Asteraceae palaeo-polyploidization history and plant inulin production.</title>
        <authorList>
            <person name="Fan W."/>
            <person name="Wang S."/>
            <person name="Wang H."/>
            <person name="Wang A."/>
            <person name="Jiang F."/>
            <person name="Liu H."/>
            <person name="Zhao H."/>
            <person name="Xu D."/>
            <person name="Zhang Y."/>
        </authorList>
    </citation>
    <scope>NUCLEOTIDE SEQUENCE [LARGE SCALE GENOMIC DNA]</scope>
    <source>
        <strain evidence="2">cv. Yunnan</strain>
    </source>
</reference>
<protein>
    <submittedName>
        <fullName evidence="1">Uncharacterized protein</fullName>
    </submittedName>
</protein>
<proteinExistence type="predicted"/>
<reference evidence="1 2" key="2">
    <citation type="journal article" date="2022" name="Mol. Ecol. Resour.">
        <title>The genomes of chicory, endive, great burdock and yacon provide insights into Asteraceae paleo-polyploidization history and plant inulin production.</title>
        <authorList>
            <person name="Fan W."/>
            <person name="Wang S."/>
            <person name="Wang H."/>
            <person name="Wang A."/>
            <person name="Jiang F."/>
            <person name="Liu H."/>
            <person name="Zhao H."/>
            <person name="Xu D."/>
            <person name="Zhang Y."/>
        </authorList>
    </citation>
    <scope>NUCLEOTIDE SEQUENCE [LARGE SCALE GENOMIC DNA]</scope>
    <source>
        <strain evidence="2">cv. Yunnan</strain>
        <tissue evidence="1">Leaves</tissue>
    </source>
</reference>
<comment type="caution">
    <text evidence="1">The sequence shown here is derived from an EMBL/GenBank/DDBJ whole genome shotgun (WGS) entry which is preliminary data.</text>
</comment>
<keyword evidence="2" id="KW-1185">Reference proteome</keyword>
<dbReference type="EMBL" id="CM042037">
    <property type="protein sequence ID" value="KAI3743077.1"/>
    <property type="molecule type" value="Genomic_DNA"/>
</dbReference>
<name>A0ACB9D909_9ASTR</name>
<accession>A0ACB9D909</accession>
<gene>
    <name evidence="1" type="ORF">L1987_60780</name>
</gene>
<evidence type="ECO:0000313" key="1">
    <source>
        <dbReference type="EMBL" id="KAI3743077.1"/>
    </source>
</evidence>